<reference evidence="1" key="2">
    <citation type="submission" date="2021-09" db="EMBL/GenBank/DDBJ databases">
        <authorList>
            <person name="Jia N."/>
            <person name="Wang J."/>
            <person name="Shi W."/>
            <person name="Du L."/>
            <person name="Sun Y."/>
            <person name="Zhan W."/>
            <person name="Jiang J."/>
            <person name="Wang Q."/>
            <person name="Zhang B."/>
            <person name="Ji P."/>
            <person name="Sakyi L.B."/>
            <person name="Cui X."/>
            <person name="Yuan T."/>
            <person name="Jiang B."/>
            <person name="Yang W."/>
            <person name="Lam T.T.-Y."/>
            <person name="Chang Q."/>
            <person name="Ding S."/>
            <person name="Wang X."/>
            <person name="Zhu J."/>
            <person name="Ruan X."/>
            <person name="Zhao L."/>
            <person name="Wei J."/>
            <person name="Que T."/>
            <person name="Du C."/>
            <person name="Cheng J."/>
            <person name="Dai P."/>
            <person name="Han X."/>
            <person name="Huang E."/>
            <person name="Gao Y."/>
            <person name="Liu J."/>
            <person name="Shao H."/>
            <person name="Ye R."/>
            <person name="Li L."/>
            <person name="Wei W."/>
            <person name="Wang X."/>
            <person name="Wang C."/>
            <person name="Huo Q."/>
            <person name="Li W."/>
            <person name="Guo W."/>
            <person name="Chen H."/>
            <person name="Chen S."/>
            <person name="Zhou L."/>
            <person name="Zhou L."/>
            <person name="Ni X."/>
            <person name="Tian J."/>
            <person name="Zhou Y."/>
            <person name="Sheng Y."/>
            <person name="Liu T."/>
            <person name="Pan Y."/>
            <person name="Xia L."/>
            <person name="Li J."/>
            <person name="Zhao F."/>
            <person name="Cao W."/>
        </authorList>
    </citation>
    <scope>NUCLEOTIDE SEQUENCE</scope>
    <source>
        <strain evidence="1">Rmic-2018</strain>
        <tissue evidence="1">Larvae</tissue>
    </source>
</reference>
<dbReference type="Pfam" id="PF14969">
    <property type="entry name" value="DUF4508"/>
    <property type="match status" value="1"/>
</dbReference>
<evidence type="ECO:0000313" key="2">
    <source>
        <dbReference type="Proteomes" id="UP000821866"/>
    </source>
</evidence>
<reference evidence="1" key="1">
    <citation type="journal article" date="2020" name="Cell">
        <title>Large-Scale Comparative Analyses of Tick Genomes Elucidate Their Genetic Diversity and Vector Capacities.</title>
        <authorList>
            <consortium name="Tick Genome and Microbiome Consortium (TIGMIC)"/>
            <person name="Jia N."/>
            <person name="Wang J."/>
            <person name="Shi W."/>
            <person name="Du L."/>
            <person name="Sun Y."/>
            <person name="Zhan W."/>
            <person name="Jiang J.F."/>
            <person name="Wang Q."/>
            <person name="Zhang B."/>
            <person name="Ji P."/>
            <person name="Bell-Sakyi L."/>
            <person name="Cui X.M."/>
            <person name="Yuan T.T."/>
            <person name="Jiang B.G."/>
            <person name="Yang W.F."/>
            <person name="Lam T.T."/>
            <person name="Chang Q.C."/>
            <person name="Ding S.J."/>
            <person name="Wang X.J."/>
            <person name="Zhu J.G."/>
            <person name="Ruan X.D."/>
            <person name="Zhao L."/>
            <person name="Wei J.T."/>
            <person name="Ye R.Z."/>
            <person name="Que T.C."/>
            <person name="Du C.H."/>
            <person name="Zhou Y.H."/>
            <person name="Cheng J.X."/>
            <person name="Dai P.F."/>
            <person name="Guo W.B."/>
            <person name="Han X.H."/>
            <person name="Huang E.J."/>
            <person name="Li L.F."/>
            <person name="Wei W."/>
            <person name="Gao Y.C."/>
            <person name="Liu J.Z."/>
            <person name="Shao H.Z."/>
            <person name="Wang X."/>
            <person name="Wang C.C."/>
            <person name="Yang T.C."/>
            <person name="Huo Q.B."/>
            <person name="Li W."/>
            <person name="Chen H.Y."/>
            <person name="Chen S.E."/>
            <person name="Zhou L.G."/>
            <person name="Ni X.B."/>
            <person name="Tian J.H."/>
            <person name="Sheng Y."/>
            <person name="Liu T."/>
            <person name="Pan Y.S."/>
            <person name="Xia L.Y."/>
            <person name="Li J."/>
            <person name="Zhao F."/>
            <person name="Cao W.C."/>
        </authorList>
    </citation>
    <scope>NUCLEOTIDE SEQUENCE</scope>
    <source>
        <strain evidence="1">Rmic-2018</strain>
    </source>
</reference>
<evidence type="ECO:0000313" key="1">
    <source>
        <dbReference type="EMBL" id="KAH8026961.1"/>
    </source>
</evidence>
<sequence>MRRLSYFPQDPHEPEPIRWYDGPDIPCTAGYPVRGEPPSQGHRTATGFGHAVSTPHPDRCRSLLSPLMSVAGTSRLEVSCVLHWFSLWNSAQREAFSATLLAHLAPPKEDPASELCGQLDTLSLSRRNCPSVLRCQLSLCELYFASWGPEGQREFLHTLAQRDGPFVARFLGSLAQREPLLAQALAP</sequence>
<comment type="caution">
    <text evidence="1">The sequence shown here is derived from an EMBL/GenBank/DDBJ whole genome shotgun (WGS) entry which is preliminary data.</text>
</comment>
<protein>
    <submittedName>
        <fullName evidence="1">Uncharacterized protein</fullName>
    </submittedName>
</protein>
<organism evidence="1 2">
    <name type="scientific">Rhipicephalus microplus</name>
    <name type="common">Cattle tick</name>
    <name type="synonym">Boophilus microplus</name>
    <dbReference type="NCBI Taxonomy" id="6941"/>
    <lineage>
        <taxon>Eukaryota</taxon>
        <taxon>Metazoa</taxon>
        <taxon>Ecdysozoa</taxon>
        <taxon>Arthropoda</taxon>
        <taxon>Chelicerata</taxon>
        <taxon>Arachnida</taxon>
        <taxon>Acari</taxon>
        <taxon>Parasitiformes</taxon>
        <taxon>Ixodida</taxon>
        <taxon>Ixodoidea</taxon>
        <taxon>Ixodidae</taxon>
        <taxon>Rhipicephalinae</taxon>
        <taxon>Rhipicephalus</taxon>
        <taxon>Boophilus</taxon>
    </lineage>
</organism>
<dbReference type="EMBL" id="JABSTU010000006">
    <property type="protein sequence ID" value="KAH8026961.1"/>
    <property type="molecule type" value="Genomic_DNA"/>
</dbReference>
<accession>A0A9J6DYK8</accession>
<dbReference type="InterPro" id="IPR028019">
    <property type="entry name" value="DUF4508"/>
</dbReference>
<dbReference type="PANTHER" id="PTHR16260:SF3">
    <property type="entry name" value="CHROMOSOME 14 OPEN READING FRAME 119-LIKE-RELATED"/>
    <property type="match status" value="1"/>
</dbReference>
<dbReference type="VEuPathDB" id="VectorBase:LOC119168679"/>
<gene>
    <name evidence="1" type="ORF">HPB51_000559</name>
</gene>
<dbReference type="Proteomes" id="UP000821866">
    <property type="component" value="Chromosome 4"/>
</dbReference>
<dbReference type="PANTHER" id="PTHR16260">
    <property type="entry name" value="SIMILAR TO 1700123O20RIK PROTEIN"/>
    <property type="match status" value="1"/>
</dbReference>
<keyword evidence="2" id="KW-1185">Reference proteome</keyword>
<dbReference type="AlphaFoldDB" id="A0A9J6DYK8"/>
<name>A0A9J6DYK8_RHIMP</name>
<proteinExistence type="predicted"/>